<gene>
    <name evidence="1" type="ORF">GGI19_000424</name>
</gene>
<name>A0A9W8LDR7_9FUNG</name>
<evidence type="ECO:0000313" key="1">
    <source>
        <dbReference type="EMBL" id="KAJ2756974.1"/>
    </source>
</evidence>
<evidence type="ECO:0000313" key="2">
    <source>
        <dbReference type="Proteomes" id="UP001140011"/>
    </source>
</evidence>
<organism evidence="1 2">
    <name type="scientific">Coemansia pectinata</name>
    <dbReference type="NCBI Taxonomy" id="1052879"/>
    <lineage>
        <taxon>Eukaryota</taxon>
        <taxon>Fungi</taxon>
        <taxon>Fungi incertae sedis</taxon>
        <taxon>Zoopagomycota</taxon>
        <taxon>Kickxellomycotina</taxon>
        <taxon>Kickxellomycetes</taxon>
        <taxon>Kickxellales</taxon>
        <taxon>Kickxellaceae</taxon>
        <taxon>Coemansia</taxon>
    </lineage>
</organism>
<dbReference type="EMBL" id="JANBUH010000011">
    <property type="protein sequence ID" value="KAJ2756974.1"/>
    <property type="molecule type" value="Genomic_DNA"/>
</dbReference>
<dbReference type="AlphaFoldDB" id="A0A9W8LDR7"/>
<dbReference type="PANTHER" id="PTHR40202">
    <property type="match status" value="1"/>
</dbReference>
<accession>A0A9W8LDR7</accession>
<dbReference type="PANTHER" id="PTHR40202:SF1">
    <property type="entry name" value="HD DOMAIN-CONTAINING PROTEIN"/>
    <property type="match status" value="1"/>
</dbReference>
<sequence>MSTSTATTMTPEQRVSKVFELLETSGKKEHISGKMSQLDHALQAAHLAKSEGADEETILAALMLNTGGISITIPKYDFEIGDRIELHWNGRARNTSDTLDKKQTVQSTVLYDHDNIATDYFLGDSVNWGELGFSNKTSELVESNVLAKRYLLTTDLTFQTGANDGNTVLISMKGGLLSPTEIHEFEKDPLFRQKVQLAKWDDAAAKATGVKPPALDTYRDMAIRNLKLAV</sequence>
<proteinExistence type="predicted"/>
<dbReference type="InterPro" id="IPR052567">
    <property type="entry name" value="OP_Dioxygenase"/>
</dbReference>
<dbReference type="Proteomes" id="UP001140011">
    <property type="component" value="Unassembled WGS sequence"/>
</dbReference>
<dbReference type="Gene3D" id="1.10.3210.10">
    <property type="entry name" value="Hypothetical protein af1432"/>
    <property type="match status" value="1"/>
</dbReference>
<keyword evidence="2" id="KW-1185">Reference proteome</keyword>
<reference evidence="1" key="1">
    <citation type="submission" date="2022-07" db="EMBL/GenBank/DDBJ databases">
        <title>Phylogenomic reconstructions and comparative analyses of Kickxellomycotina fungi.</title>
        <authorList>
            <person name="Reynolds N.K."/>
            <person name="Stajich J.E."/>
            <person name="Barry K."/>
            <person name="Grigoriev I.V."/>
            <person name="Crous P."/>
            <person name="Smith M.E."/>
        </authorList>
    </citation>
    <scope>NUCLEOTIDE SEQUENCE</scope>
    <source>
        <strain evidence="1">BCRC 34297</strain>
    </source>
</reference>
<protein>
    <submittedName>
        <fullName evidence="1">Uncharacterized protein</fullName>
    </submittedName>
</protein>
<dbReference type="OrthoDB" id="445007at2759"/>
<comment type="caution">
    <text evidence="1">The sequence shown here is derived from an EMBL/GenBank/DDBJ whole genome shotgun (WGS) entry which is preliminary data.</text>
</comment>